<comment type="caution">
    <text evidence="1">The sequence shown here is derived from an EMBL/GenBank/DDBJ whole genome shotgun (WGS) entry which is preliminary data.</text>
</comment>
<evidence type="ECO:0000313" key="2">
    <source>
        <dbReference type="Proteomes" id="UP000675554"/>
    </source>
</evidence>
<feature type="non-terminal residue" evidence="1">
    <location>
        <position position="66"/>
    </location>
</feature>
<name>A0A8T4J3R0_9ACTN</name>
<dbReference type="Gene3D" id="3.30.559.30">
    <property type="entry name" value="Nonribosomal peptide synthetase, condensation domain"/>
    <property type="match status" value="1"/>
</dbReference>
<gene>
    <name evidence="1" type="ORF">KDA82_41780</name>
</gene>
<reference evidence="1" key="1">
    <citation type="submission" date="2021-04" db="EMBL/GenBank/DDBJ databases">
        <title>Sequencing of actinobacteria type strains.</title>
        <authorList>
            <person name="Nguyen G.-S."/>
            <person name="Wentzel A."/>
        </authorList>
    </citation>
    <scope>NUCLEOTIDE SEQUENCE</scope>
    <source>
        <strain evidence="1">DSM 42095</strain>
    </source>
</reference>
<organism evidence="1 2">
    <name type="scientific">Streptomyces daliensis</name>
    <dbReference type="NCBI Taxonomy" id="299421"/>
    <lineage>
        <taxon>Bacteria</taxon>
        <taxon>Bacillati</taxon>
        <taxon>Actinomycetota</taxon>
        <taxon>Actinomycetes</taxon>
        <taxon>Kitasatosporales</taxon>
        <taxon>Streptomycetaceae</taxon>
        <taxon>Streptomyces</taxon>
    </lineage>
</organism>
<protein>
    <submittedName>
        <fullName evidence="1">Uncharacterized protein</fullName>
    </submittedName>
</protein>
<evidence type="ECO:0000313" key="1">
    <source>
        <dbReference type="EMBL" id="MBR7679351.1"/>
    </source>
</evidence>
<sequence>MANWSWAGGLLTEARIRELGERWFDVLTALTRRARTRAKGELPLPPLAQGLLFHSLYDDDGADPYL</sequence>
<dbReference type="Proteomes" id="UP000675554">
    <property type="component" value="Unassembled WGS sequence"/>
</dbReference>
<dbReference type="AlphaFoldDB" id="A0A8T4J3R0"/>
<proteinExistence type="predicted"/>
<dbReference type="EMBL" id="JAGSMN010002580">
    <property type="protein sequence ID" value="MBR7679351.1"/>
    <property type="molecule type" value="Genomic_DNA"/>
</dbReference>
<keyword evidence="2" id="KW-1185">Reference proteome</keyword>
<accession>A0A8T4J3R0</accession>